<protein>
    <submittedName>
        <fullName evidence="1">Suppressor of fused domain protein</fullName>
    </submittedName>
</protein>
<reference evidence="1" key="1">
    <citation type="submission" date="2023-05" db="EMBL/GenBank/DDBJ databases">
        <authorList>
            <person name="Du J."/>
        </authorList>
    </citation>
    <scope>NUCLEOTIDE SEQUENCE</scope>
    <source>
        <strain evidence="1">UMB1064</strain>
    </source>
</reference>
<evidence type="ECO:0000313" key="1">
    <source>
        <dbReference type="EMBL" id="MEO3716149.1"/>
    </source>
</evidence>
<gene>
    <name evidence="1" type="ORF">QP460_000885</name>
</gene>
<accession>A0AAW9SFY1</accession>
<dbReference type="RefSeq" id="WP_284827147.1">
    <property type="nucleotide sequence ID" value="NZ_JASOOY020000003.1"/>
</dbReference>
<reference evidence="1" key="2">
    <citation type="submission" date="2024-05" db="EMBL/GenBank/DDBJ databases">
        <authorList>
            <person name="Wolfe A."/>
        </authorList>
    </citation>
    <scope>NUCLEOTIDE SEQUENCE</scope>
    <source>
        <strain evidence="1">UMB1064</strain>
    </source>
</reference>
<dbReference type="EMBL" id="JASOOY020000003">
    <property type="protein sequence ID" value="MEO3716149.1"/>
    <property type="molecule type" value="Genomic_DNA"/>
</dbReference>
<dbReference type="Proteomes" id="UP001223646">
    <property type="component" value="Unassembled WGS sequence"/>
</dbReference>
<organism evidence="1 2">
    <name type="scientific">Corynebacterium amycolatum</name>
    <dbReference type="NCBI Taxonomy" id="43765"/>
    <lineage>
        <taxon>Bacteria</taxon>
        <taxon>Bacillati</taxon>
        <taxon>Actinomycetota</taxon>
        <taxon>Actinomycetes</taxon>
        <taxon>Mycobacteriales</taxon>
        <taxon>Corynebacteriaceae</taxon>
        <taxon>Corynebacterium</taxon>
    </lineage>
</organism>
<name>A0AAW9SFY1_CORAY</name>
<proteinExistence type="predicted"/>
<evidence type="ECO:0000313" key="2">
    <source>
        <dbReference type="Proteomes" id="UP001223646"/>
    </source>
</evidence>
<comment type="caution">
    <text evidence="1">The sequence shown here is derived from an EMBL/GenBank/DDBJ whole genome shotgun (WGS) entry which is preliminary data.</text>
</comment>
<dbReference type="AlphaFoldDB" id="A0AAW9SFY1"/>
<sequence>MNFEETKFWISGLFPGEPQVGEYVTELPASGRHGQEHDSAPLRVAEFSLYDGPDGQANERRPETAAATVELGRNYCGLTGAAKTDIRVELFSVAYADFPVATMVAAAGALVEEEPEFLSPIPGRVIPNAVRLAADQVAEVGESSSSTAFTVAHVLCTVPYVWSDGVPNVSEMPGKISLHEGDVESPQGRMTTMTQLVPITDAELEFYEQQGPQALMQKLVEVDADLRDWCRESVVSQEGSN</sequence>